<evidence type="ECO:0000256" key="9">
    <source>
        <dbReference type="PIRSR" id="PIRSR614732-1"/>
    </source>
</evidence>
<evidence type="ECO:0000256" key="2">
    <source>
        <dbReference type="ARBA" id="ARBA00004861"/>
    </source>
</evidence>
<feature type="binding site" evidence="10">
    <location>
        <position position="32"/>
    </location>
    <ligand>
        <name>substrate</name>
    </ligand>
</feature>
<comment type="similarity">
    <text evidence="11">Belongs to the OMP decarboxylase family.</text>
</comment>
<dbReference type="STRING" id="1286528.NHE_0752"/>
<keyword evidence="5 11" id="KW-0210">Decarboxylase</keyword>
<dbReference type="InterPro" id="IPR013785">
    <property type="entry name" value="Aldolase_TIM"/>
</dbReference>
<feature type="binding site" evidence="10">
    <location>
        <position position="206"/>
    </location>
    <ligand>
        <name>substrate</name>
    </ligand>
</feature>
<dbReference type="CDD" id="cd04725">
    <property type="entry name" value="OMP_decarboxylase_like"/>
    <property type="match status" value="1"/>
</dbReference>
<dbReference type="GO" id="GO:0044205">
    <property type="term" value="P:'de novo' UMP biosynthetic process"/>
    <property type="evidence" value="ECO:0007669"/>
    <property type="project" value="UniProtKB-UniPathway"/>
</dbReference>
<keyword evidence="14" id="KW-1185">Reference proteome</keyword>
<dbReference type="InterPro" id="IPR014732">
    <property type="entry name" value="OMPdecase"/>
</dbReference>
<evidence type="ECO:0000313" key="14">
    <source>
        <dbReference type="Proteomes" id="UP000023755"/>
    </source>
</evidence>
<comment type="catalytic activity">
    <reaction evidence="8 11">
        <text>orotidine 5'-phosphate + H(+) = UMP + CO2</text>
        <dbReference type="Rhea" id="RHEA:11596"/>
        <dbReference type="ChEBI" id="CHEBI:15378"/>
        <dbReference type="ChEBI" id="CHEBI:16526"/>
        <dbReference type="ChEBI" id="CHEBI:57538"/>
        <dbReference type="ChEBI" id="CHEBI:57865"/>
        <dbReference type="EC" id="4.1.1.23"/>
    </reaction>
</comment>
<evidence type="ECO:0000256" key="5">
    <source>
        <dbReference type="ARBA" id="ARBA00022793"/>
    </source>
</evidence>
<feature type="active site" description="For OMPdecase activity" evidence="9">
    <location>
        <position position="61"/>
    </location>
</feature>
<dbReference type="Pfam" id="PF00215">
    <property type="entry name" value="OMPdecase"/>
    <property type="match status" value="1"/>
</dbReference>
<feature type="active site" description="For OMPdecase activity" evidence="9">
    <location>
        <position position="59"/>
    </location>
</feature>
<keyword evidence="6 11" id="KW-0665">Pyrimidine biosynthesis</keyword>
<dbReference type="RefSeq" id="WP_038559999.1">
    <property type="nucleotide sequence ID" value="NZ_CP007481.1"/>
</dbReference>
<evidence type="ECO:0000256" key="8">
    <source>
        <dbReference type="ARBA" id="ARBA00049157"/>
    </source>
</evidence>
<evidence type="ECO:0000256" key="6">
    <source>
        <dbReference type="ARBA" id="ARBA00022975"/>
    </source>
</evidence>
<evidence type="ECO:0000256" key="1">
    <source>
        <dbReference type="ARBA" id="ARBA00002356"/>
    </source>
</evidence>
<proteinExistence type="inferred from homology"/>
<evidence type="ECO:0000256" key="4">
    <source>
        <dbReference type="ARBA" id="ARBA00021923"/>
    </source>
</evidence>
<evidence type="ECO:0000256" key="7">
    <source>
        <dbReference type="ARBA" id="ARBA00023239"/>
    </source>
</evidence>
<feature type="active site" description="For OMPdecase activity" evidence="9">
    <location>
        <position position="64"/>
    </location>
</feature>
<comment type="function">
    <text evidence="1">Catalyzes the decarboxylation of orotidine 5'-monophosphate (OMP) to uridine 5'-monophosphate (UMP).</text>
</comment>
<dbReference type="InterPro" id="IPR001754">
    <property type="entry name" value="OMPdeCOase_dom"/>
</dbReference>
<feature type="domain" description="Orotidine 5'-phosphate decarboxylase" evidence="12">
    <location>
        <begin position="4"/>
        <end position="221"/>
    </location>
</feature>
<dbReference type="EMBL" id="CP007481">
    <property type="protein sequence ID" value="AHX11684.1"/>
    <property type="molecule type" value="Genomic_DNA"/>
</dbReference>
<dbReference type="PROSITE" id="PS00156">
    <property type="entry name" value="OMPDECASE"/>
    <property type="match status" value="1"/>
</dbReference>
<dbReference type="NCBIfam" id="NF001273">
    <property type="entry name" value="PRK00230.1"/>
    <property type="match status" value="1"/>
</dbReference>
<dbReference type="NCBIfam" id="TIGR01740">
    <property type="entry name" value="pyrF"/>
    <property type="match status" value="1"/>
</dbReference>
<reference evidence="13 14" key="1">
    <citation type="submission" date="2014-03" db="EMBL/GenBank/DDBJ databases">
        <title>Sequencing and Comparison of Genomes and Transcriptome Profiles of Human Ehrlichiosis Agents.</title>
        <authorList>
            <person name="Lin M."/>
            <person name="Daugherty S.C."/>
            <person name="Nagaraj S."/>
            <person name="Cheng Z."/>
            <person name="Xiong Q."/>
            <person name="Lin F.-Y."/>
            <person name="Sengamalay N."/>
            <person name="Ott S."/>
            <person name="Godinez A."/>
            <person name="Tallon L.J."/>
            <person name="Sadzewicz L."/>
            <person name="Fraser C.M."/>
            <person name="Dunning Hotopp J.C."/>
            <person name="Rikihisa Y."/>
        </authorList>
    </citation>
    <scope>NUCLEOTIDE SEQUENCE [LARGE SCALE GENOMIC DNA]</scope>
    <source>
        <strain evidence="13 14">Oregon</strain>
    </source>
</reference>
<evidence type="ECO:0000259" key="12">
    <source>
        <dbReference type="SMART" id="SM00934"/>
    </source>
</evidence>
<evidence type="ECO:0000313" key="13">
    <source>
        <dbReference type="EMBL" id="AHX11684.1"/>
    </source>
</evidence>
<comment type="pathway">
    <text evidence="2 11">Pyrimidine metabolism; UMP biosynthesis via de novo pathway; UMP from orotate: step 2/2.</text>
</comment>
<feature type="binding site" evidence="10">
    <location>
        <position position="205"/>
    </location>
    <ligand>
        <name>substrate</name>
    </ligand>
</feature>
<feature type="binding site" evidence="10">
    <location>
        <position position="185"/>
    </location>
    <ligand>
        <name>substrate</name>
    </ligand>
</feature>
<keyword evidence="7 11" id="KW-0456">Lyase</keyword>
<dbReference type="HOGENOM" id="CLU_067069_1_0_5"/>
<dbReference type="OrthoDB" id="9806203at2"/>
<dbReference type="PANTHER" id="PTHR32119:SF2">
    <property type="entry name" value="OROTIDINE 5'-PHOSPHATE DECARBOXYLASE"/>
    <property type="match status" value="1"/>
</dbReference>
<feature type="binding site" evidence="10">
    <location>
        <position position="117"/>
    </location>
    <ligand>
        <name>substrate</name>
    </ligand>
</feature>
<evidence type="ECO:0000256" key="10">
    <source>
        <dbReference type="PIRSR" id="PIRSR614732-2"/>
    </source>
</evidence>
<dbReference type="EC" id="4.1.1.23" evidence="3 11"/>
<dbReference type="GO" id="GO:0004590">
    <property type="term" value="F:orotidine-5'-phosphate decarboxylase activity"/>
    <property type="evidence" value="ECO:0007669"/>
    <property type="project" value="UniProtKB-EC"/>
</dbReference>
<dbReference type="InterPro" id="IPR018089">
    <property type="entry name" value="OMPdecase_AS"/>
</dbReference>
<sequence>MKPKIVCAIDNPDFGYSYSLVASISDHIHVVKLGSEFFSSCGISGVEKIASIGLPIFLDLKLHDIPNTVSKTIEVIRKIRGIKFLTVHITGGKEMILAARRALVNTKICLLGVSALTSLSQEDLISNRIREPLPEYVKNLSLFGKNCGLDGVICSVQESLLVRQACGKDFIIVAPGISSSSLSDQKRVVDIFNLPVNEADYVVIGRAITQAPCPLDVARRIMLALKTERRDLTKEESQ</sequence>
<evidence type="ECO:0000256" key="11">
    <source>
        <dbReference type="RuleBase" id="RU000512"/>
    </source>
</evidence>
<dbReference type="AlphaFoldDB" id="X5HKT8"/>
<dbReference type="PANTHER" id="PTHR32119">
    <property type="entry name" value="OROTIDINE 5'-PHOSPHATE DECARBOXYLASE"/>
    <property type="match status" value="1"/>
</dbReference>
<dbReference type="GO" id="GO:0005829">
    <property type="term" value="C:cytosol"/>
    <property type="evidence" value="ECO:0007669"/>
    <property type="project" value="TreeGrafter"/>
</dbReference>
<name>X5HKT8_9RICK</name>
<evidence type="ECO:0000256" key="3">
    <source>
        <dbReference type="ARBA" id="ARBA00012321"/>
    </source>
</evidence>
<dbReference type="KEGG" id="nhm:NHE_0752"/>
<dbReference type="SUPFAM" id="SSF51366">
    <property type="entry name" value="Ribulose-phoshate binding barrel"/>
    <property type="match status" value="1"/>
</dbReference>
<dbReference type="Proteomes" id="UP000023755">
    <property type="component" value="Chromosome"/>
</dbReference>
<dbReference type="Gene3D" id="3.20.20.70">
    <property type="entry name" value="Aldolase class I"/>
    <property type="match status" value="1"/>
</dbReference>
<dbReference type="InterPro" id="IPR011060">
    <property type="entry name" value="RibuloseP-bd_barrel"/>
</dbReference>
<organism evidence="13 14">
    <name type="scientific">Neorickettsia helminthoeca str. Oregon</name>
    <dbReference type="NCBI Taxonomy" id="1286528"/>
    <lineage>
        <taxon>Bacteria</taxon>
        <taxon>Pseudomonadati</taxon>
        <taxon>Pseudomonadota</taxon>
        <taxon>Alphaproteobacteria</taxon>
        <taxon>Rickettsiales</taxon>
        <taxon>Anaplasmataceae</taxon>
        <taxon>Neorickettsia</taxon>
    </lineage>
</organism>
<gene>
    <name evidence="13" type="primary">pyrF</name>
    <name evidence="13" type="ORF">NHE_0752</name>
</gene>
<feature type="binding site" evidence="10">
    <location>
        <position position="10"/>
    </location>
    <ligand>
        <name>substrate</name>
    </ligand>
</feature>
<protein>
    <recommendedName>
        <fullName evidence="4 11">Orotidine 5'-phosphate decarboxylase</fullName>
        <ecNumber evidence="3 11">4.1.1.23</ecNumber>
    </recommendedName>
</protein>
<dbReference type="UniPathway" id="UPA00070">
    <property type="reaction ID" value="UER00120"/>
</dbReference>
<dbReference type="SMART" id="SM00934">
    <property type="entry name" value="OMPdecase"/>
    <property type="match status" value="1"/>
</dbReference>
<accession>X5HKT8</accession>
<dbReference type="GO" id="GO:0006207">
    <property type="term" value="P:'de novo' pyrimidine nucleobase biosynthetic process"/>
    <property type="evidence" value="ECO:0007669"/>
    <property type="project" value="InterPro"/>
</dbReference>